<proteinExistence type="predicted"/>
<protein>
    <submittedName>
        <fullName evidence="2">Uncharacterized protein</fullName>
    </submittedName>
</protein>
<dbReference type="AlphaFoldDB" id="A0A926KV62"/>
<feature type="transmembrane region" description="Helical" evidence="1">
    <location>
        <begin position="210"/>
        <end position="232"/>
    </location>
</feature>
<gene>
    <name evidence="2" type="ORF">ICC18_32515</name>
</gene>
<keyword evidence="1" id="KW-1133">Transmembrane helix</keyword>
<keyword evidence="3" id="KW-1185">Reference proteome</keyword>
<accession>A0A926KV62</accession>
<sequence length="261" mass="29584">MSKKLALIYVIAVVLVYNAYNYVNNRVINPFMIDASKSITENGDANLLHTKQDYNFRLVNTSDKAVNLINIELQGYQGIKPGILTVSGKPLTVQGVKSDRVYSSPSSWSTNSQGLTLEYQVEILEPKIQNPKSALITYSYFGIKHKQVVNFPSAQSAQFSNNMMLTSKNINFNVSIFSTFIMVLLLIFIYTKREIDEGYLGWKIFGYYYLGAFNLNFNLLIPLGIIICLLLFRPNTNAKIKMFSATTGFTFMIFSNVFPYI</sequence>
<dbReference type="RefSeq" id="WP_188178514.1">
    <property type="nucleotide sequence ID" value="NZ_JACVVD010000026.1"/>
</dbReference>
<reference evidence="2" key="1">
    <citation type="submission" date="2020-09" db="EMBL/GenBank/DDBJ databases">
        <title>Draft Genome Sequence of Paenibacillus sp. WST5.</title>
        <authorList>
            <person name="Bao Z."/>
        </authorList>
    </citation>
    <scope>NUCLEOTIDE SEQUENCE</scope>
    <source>
        <strain evidence="2">WST5</strain>
    </source>
</reference>
<evidence type="ECO:0000313" key="3">
    <source>
        <dbReference type="Proteomes" id="UP000650466"/>
    </source>
</evidence>
<evidence type="ECO:0000313" key="2">
    <source>
        <dbReference type="EMBL" id="MBD0384754.1"/>
    </source>
</evidence>
<keyword evidence="1" id="KW-0812">Transmembrane</keyword>
<feature type="transmembrane region" description="Helical" evidence="1">
    <location>
        <begin position="6"/>
        <end position="23"/>
    </location>
</feature>
<feature type="transmembrane region" description="Helical" evidence="1">
    <location>
        <begin position="170"/>
        <end position="190"/>
    </location>
</feature>
<dbReference type="Proteomes" id="UP000650466">
    <property type="component" value="Unassembled WGS sequence"/>
</dbReference>
<name>A0A926KV62_9BACL</name>
<dbReference type="EMBL" id="JACVVD010000026">
    <property type="protein sequence ID" value="MBD0384754.1"/>
    <property type="molecule type" value="Genomic_DNA"/>
</dbReference>
<comment type="caution">
    <text evidence="2">The sequence shown here is derived from an EMBL/GenBank/DDBJ whole genome shotgun (WGS) entry which is preliminary data.</text>
</comment>
<evidence type="ECO:0000256" key="1">
    <source>
        <dbReference type="SAM" id="Phobius"/>
    </source>
</evidence>
<keyword evidence="1" id="KW-0472">Membrane</keyword>
<organism evidence="2 3">
    <name type="scientific">Paenibacillus sedimenti</name>
    <dbReference type="NCBI Taxonomy" id="2770274"/>
    <lineage>
        <taxon>Bacteria</taxon>
        <taxon>Bacillati</taxon>
        <taxon>Bacillota</taxon>
        <taxon>Bacilli</taxon>
        <taxon>Bacillales</taxon>
        <taxon>Paenibacillaceae</taxon>
        <taxon>Paenibacillus</taxon>
    </lineage>
</organism>